<proteinExistence type="predicted"/>
<dbReference type="STRING" id="1802281.A3A44_03570"/>
<accession>A0A1G2LCC8</accession>
<protein>
    <submittedName>
        <fullName evidence="1">Uncharacterized protein</fullName>
    </submittedName>
</protein>
<organism evidence="1 2">
    <name type="scientific">Candidatus Sungbacteria bacterium RIFCSPLOWO2_01_FULL_60_25</name>
    <dbReference type="NCBI Taxonomy" id="1802281"/>
    <lineage>
        <taxon>Bacteria</taxon>
        <taxon>Candidatus Sungiibacteriota</taxon>
    </lineage>
</organism>
<dbReference type="AlphaFoldDB" id="A0A1G2LCC8"/>
<sequence>MRHSHIRAEWFPRGAELYPADDPKRAGLSFRRFAIFGGAAHITEHYASPRRRKGLVVYYRRGTILGAADATA</sequence>
<evidence type="ECO:0000313" key="2">
    <source>
        <dbReference type="Proteomes" id="UP000178977"/>
    </source>
</evidence>
<comment type="caution">
    <text evidence="1">The sequence shown here is derived from an EMBL/GenBank/DDBJ whole genome shotgun (WGS) entry which is preliminary data.</text>
</comment>
<dbReference type="EMBL" id="MHQT01000028">
    <property type="protein sequence ID" value="OHA09277.1"/>
    <property type="molecule type" value="Genomic_DNA"/>
</dbReference>
<dbReference type="Proteomes" id="UP000178977">
    <property type="component" value="Unassembled WGS sequence"/>
</dbReference>
<gene>
    <name evidence="1" type="ORF">A3A44_03570</name>
</gene>
<evidence type="ECO:0000313" key="1">
    <source>
        <dbReference type="EMBL" id="OHA09277.1"/>
    </source>
</evidence>
<reference evidence="1 2" key="1">
    <citation type="journal article" date="2016" name="Nat. Commun.">
        <title>Thousands of microbial genomes shed light on interconnected biogeochemical processes in an aquifer system.</title>
        <authorList>
            <person name="Anantharaman K."/>
            <person name="Brown C.T."/>
            <person name="Hug L.A."/>
            <person name="Sharon I."/>
            <person name="Castelle C.J."/>
            <person name="Probst A.J."/>
            <person name="Thomas B.C."/>
            <person name="Singh A."/>
            <person name="Wilkins M.J."/>
            <person name="Karaoz U."/>
            <person name="Brodie E.L."/>
            <person name="Williams K.H."/>
            <person name="Hubbard S.S."/>
            <person name="Banfield J.F."/>
        </authorList>
    </citation>
    <scope>NUCLEOTIDE SEQUENCE [LARGE SCALE GENOMIC DNA]</scope>
</reference>
<name>A0A1G2LCC8_9BACT</name>